<dbReference type="InterPro" id="IPR010982">
    <property type="entry name" value="Lambda_DNA-bd_dom_sf"/>
</dbReference>
<dbReference type="GO" id="GO:0003677">
    <property type="term" value="F:DNA binding"/>
    <property type="evidence" value="ECO:0007669"/>
    <property type="project" value="InterPro"/>
</dbReference>
<protein>
    <recommendedName>
        <fullName evidence="3">HTH cro/C1-type domain-containing protein</fullName>
    </recommendedName>
</protein>
<dbReference type="SUPFAM" id="SSF47413">
    <property type="entry name" value="lambda repressor-like DNA-binding domains"/>
    <property type="match status" value="1"/>
</dbReference>
<evidence type="ECO:0008006" key="3">
    <source>
        <dbReference type="Google" id="ProtNLM"/>
    </source>
</evidence>
<dbReference type="Proteomes" id="UP000199529">
    <property type="component" value="Unassembled WGS sequence"/>
</dbReference>
<dbReference type="AlphaFoldDB" id="A0A1H3LFK6"/>
<organism evidence="1 2">
    <name type="scientific">Saccharopolyspora shandongensis</name>
    <dbReference type="NCBI Taxonomy" id="418495"/>
    <lineage>
        <taxon>Bacteria</taxon>
        <taxon>Bacillati</taxon>
        <taxon>Actinomycetota</taxon>
        <taxon>Actinomycetes</taxon>
        <taxon>Pseudonocardiales</taxon>
        <taxon>Pseudonocardiaceae</taxon>
        <taxon>Saccharopolyspora</taxon>
    </lineage>
</organism>
<dbReference type="Gene3D" id="1.10.260.40">
    <property type="entry name" value="lambda repressor-like DNA-binding domains"/>
    <property type="match status" value="1"/>
</dbReference>
<reference evidence="2" key="1">
    <citation type="submission" date="2016-10" db="EMBL/GenBank/DDBJ databases">
        <authorList>
            <person name="Varghese N."/>
            <person name="Submissions S."/>
        </authorList>
    </citation>
    <scope>NUCLEOTIDE SEQUENCE [LARGE SCALE GENOMIC DNA]</scope>
    <source>
        <strain evidence="2">CGMCC 4.3530</strain>
    </source>
</reference>
<sequence>MAKDWTAVATAINTRLAELDMTQRTLAERSGVSAATLRQLQSPETYEPKKRSPRLLAAISEGLNWPKDQLARILEGEASTDEPSSIRGDVQELHREVAALRDRVGILESWLAKE</sequence>
<proteinExistence type="predicted"/>
<evidence type="ECO:0000313" key="2">
    <source>
        <dbReference type="Proteomes" id="UP000199529"/>
    </source>
</evidence>
<accession>A0A1H3LFK6</accession>
<keyword evidence="2" id="KW-1185">Reference proteome</keyword>
<dbReference type="EMBL" id="FNOK01000031">
    <property type="protein sequence ID" value="SDY63161.1"/>
    <property type="molecule type" value="Genomic_DNA"/>
</dbReference>
<gene>
    <name evidence="1" type="ORF">SAMN05216215_103147</name>
</gene>
<evidence type="ECO:0000313" key="1">
    <source>
        <dbReference type="EMBL" id="SDY63161.1"/>
    </source>
</evidence>
<dbReference type="RefSeq" id="WP_342743179.1">
    <property type="nucleotide sequence ID" value="NZ_FNOK01000031.1"/>
</dbReference>
<name>A0A1H3LFK6_9PSEU</name>